<name>A0AAD8VH07_LOLMU</name>
<dbReference type="EMBL" id="JAUUTY010000007">
    <property type="protein sequence ID" value="KAK1607352.1"/>
    <property type="molecule type" value="Genomic_DNA"/>
</dbReference>
<organism evidence="1 2">
    <name type="scientific">Lolium multiflorum</name>
    <name type="common">Italian ryegrass</name>
    <name type="synonym">Lolium perenne subsp. multiflorum</name>
    <dbReference type="NCBI Taxonomy" id="4521"/>
    <lineage>
        <taxon>Eukaryota</taxon>
        <taxon>Viridiplantae</taxon>
        <taxon>Streptophyta</taxon>
        <taxon>Embryophyta</taxon>
        <taxon>Tracheophyta</taxon>
        <taxon>Spermatophyta</taxon>
        <taxon>Magnoliopsida</taxon>
        <taxon>Liliopsida</taxon>
        <taxon>Poales</taxon>
        <taxon>Poaceae</taxon>
        <taxon>BOP clade</taxon>
        <taxon>Pooideae</taxon>
        <taxon>Poodae</taxon>
        <taxon>Poeae</taxon>
        <taxon>Poeae Chloroplast Group 2 (Poeae type)</taxon>
        <taxon>Loliodinae</taxon>
        <taxon>Loliinae</taxon>
        <taxon>Lolium</taxon>
    </lineage>
</organism>
<sequence>MDDHVRETLFGLYFFDVISRKSIGVKQLNRLQEEIVEILCELEIYFRSVLRHHGASACPCSGCHHPPRADIPAQHDAIRKTPSAKNEPWVLASQVEQCFFITDPSKPSRVVVRRGKRSIIGMEGEADKQDIDKNGDPKIEEEFDKYFDKPTTYSKVRRKTTLPAKGCPYTRRNLKVAGLKYSTTAMKKGKNIVKKR</sequence>
<protein>
    <submittedName>
        <fullName evidence="1">Uncharacterized protein</fullName>
    </submittedName>
</protein>
<keyword evidence="2" id="KW-1185">Reference proteome</keyword>
<dbReference type="AlphaFoldDB" id="A0AAD8VH07"/>
<reference evidence="1" key="1">
    <citation type="submission" date="2023-07" db="EMBL/GenBank/DDBJ databases">
        <title>A chromosome-level genome assembly of Lolium multiflorum.</title>
        <authorList>
            <person name="Chen Y."/>
            <person name="Copetti D."/>
            <person name="Kolliker R."/>
            <person name="Studer B."/>
        </authorList>
    </citation>
    <scope>NUCLEOTIDE SEQUENCE</scope>
    <source>
        <strain evidence="1">02402/16</strain>
        <tissue evidence="1">Leaf</tissue>
    </source>
</reference>
<dbReference type="Proteomes" id="UP001231189">
    <property type="component" value="Unassembled WGS sequence"/>
</dbReference>
<accession>A0AAD8VH07</accession>
<gene>
    <name evidence="1" type="ORF">QYE76_031025</name>
</gene>
<comment type="caution">
    <text evidence="1">The sequence shown here is derived from an EMBL/GenBank/DDBJ whole genome shotgun (WGS) entry which is preliminary data.</text>
</comment>
<evidence type="ECO:0000313" key="1">
    <source>
        <dbReference type="EMBL" id="KAK1607352.1"/>
    </source>
</evidence>
<dbReference type="PANTHER" id="PTHR48258">
    <property type="entry name" value="DUF4218 DOMAIN-CONTAINING PROTEIN-RELATED"/>
    <property type="match status" value="1"/>
</dbReference>
<proteinExistence type="predicted"/>
<evidence type="ECO:0000313" key="2">
    <source>
        <dbReference type="Proteomes" id="UP001231189"/>
    </source>
</evidence>